<evidence type="ECO:0000256" key="1">
    <source>
        <dbReference type="SAM" id="MobiDB-lite"/>
    </source>
</evidence>
<organism evidence="2">
    <name type="scientific">Fagus sylvatica</name>
    <name type="common">Beechnut</name>
    <dbReference type="NCBI Taxonomy" id="28930"/>
    <lineage>
        <taxon>Eukaryota</taxon>
        <taxon>Viridiplantae</taxon>
        <taxon>Streptophyta</taxon>
        <taxon>Embryophyta</taxon>
        <taxon>Tracheophyta</taxon>
        <taxon>Spermatophyta</taxon>
        <taxon>Magnoliopsida</taxon>
        <taxon>eudicotyledons</taxon>
        <taxon>Gunneridae</taxon>
        <taxon>Pentapetalae</taxon>
        <taxon>rosids</taxon>
        <taxon>fabids</taxon>
        <taxon>Fagales</taxon>
        <taxon>Fagaceae</taxon>
        <taxon>Fagus</taxon>
    </lineage>
</organism>
<proteinExistence type="predicted"/>
<dbReference type="AlphaFoldDB" id="A0A2N9EDY2"/>
<dbReference type="EMBL" id="OIVN01000027">
    <property type="protein sequence ID" value="SPC72860.1"/>
    <property type="molecule type" value="Genomic_DNA"/>
</dbReference>
<accession>A0A2N9EDY2</accession>
<sequence length="119" mass="12773">MQPFHTHQTAPSTLSTANSNSALPTPNYSSSALSNPSVTFLMPPTFSAKSKTHQPTTVTPLFEASPLGPNPPWPSHAIDYRTISRKSLTKIDALTCSFALKACARALARSESEAIHLHS</sequence>
<feature type="region of interest" description="Disordered" evidence="1">
    <location>
        <begin position="1"/>
        <end position="31"/>
    </location>
</feature>
<protein>
    <submittedName>
        <fullName evidence="2">Uncharacterized protein</fullName>
    </submittedName>
</protein>
<reference evidence="2" key="1">
    <citation type="submission" date="2018-02" db="EMBL/GenBank/DDBJ databases">
        <authorList>
            <person name="Cohen D.B."/>
            <person name="Kent A.D."/>
        </authorList>
    </citation>
    <scope>NUCLEOTIDE SEQUENCE</scope>
</reference>
<name>A0A2N9EDY2_FAGSY</name>
<evidence type="ECO:0000313" key="2">
    <source>
        <dbReference type="EMBL" id="SPC72860.1"/>
    </source>
</evidence>
<gene>
    <name evidence="2" type="ORF">FSB_LOCUS742</name>
</gene>